<organism evidence="1 2">
    <name type="scientific">Paracoccidioides brasiliensis</name>
    <dbReference type="NCBI Taxonomy" id="121759"/>
    <lineage>
        <taxon>Eukaryota</taxon>
        <taxon>Fungi</taxon>
        <taxon>Dikarya</taxon>
        <taxon>Ascomycota</taxon>
        <taxon>Pezizomycotina</taxon>
        <taxon>Eurotiomycetes</taxon>
        <taxon>Eurotiomycetidae</taxon>
        <taxon>Onygenales</taxon>
        <taxon>Ajellomycetaceae</taxon>
        <taxon>Paracoccidioides</taxon>
    </lineage>
</organism>
<accession>A0A1D2JF36</accession>
<protein>
    <submittedName>
        <fullName evidence="1">Uncharacterized protein</fullName>
    </submittedName>
</protein>
<gene>
    <name evidence="1" type="ORF">ACO22_03774</name>
</gene>
<comment type="caution">
    <text evidence="1">The sequence shown here is derived from an EMBL/GenBank/DDBJ whole genome shotgun (WGS) entry which is preliminary data.</text>
</comment>
<proteinExistence type="predicted"/>
<dbReference type="Proteomes" id="UP000242814">
    <property type="component" value="Unassembled WGS sequence"/>
</dbReference>
<dbReference type="EMBL" id="LZYO01000135">
    <property type="protein sequence ID" value="ODH29347.1"/>
    <property type="molecule type" value="Genomic_DNA"/>
</dbReference>
<dbReference type="AlphaFoldDB" id="A0A1D2JF36"/>
<evidence type="ECO:0000313" key="2">
    <source>
        <dbReference type="Proteomes" id="UP000242814"/>
    </source>
</evidence>
<name>A0A1D2JF36_PARBR</name>
<dbReference type="VEuPathDB" id="FungiDB:PABG_11242"/>
<evidence type="ECO:0000313" key="1">
    <source>
        <dbReference type="EMBL" id="ODH29347.1"/>
    </source>
</evidence>
<dbReference type="VEuPathDB" id="FungiDB:PADG_03455"/>
<reference evidence="1 2" key="1">
    <citation type="submission" date="2016-06" db="EMBL/GenBank/DDBJ databases">
        <authorList>
            <person name="Kjaerup R.B."/>
            <person name="Dalgaard T.S."/>
            <person name="Juul-Madsen H.R."/>
        </authorList>
    </citation>
    <scope>NUCLEOTIDE SEQUENCE [LARGE SCALE GENOMIC DNA]</scope>
    <source>
        <strain evidence="1 2">Pb300</strain>
    </source>
</reference>
<sequence length="188" mass="20467">MNILLWGSASITRNLRETKVLQRLQAPSSILQVYVGAPVNSEANPLPNNLCLLSGGGNARIPPTLDPNAGSQKLKPQPAQLLQAHSLKSSHAMDVIHYTYSDVENIFGDVVAAKELKLGPLGQYLMVADAGGNVDTFGVMRRSPWSSSSMFRHCSLKRRMNFIIPETVLPTSRAVFVTKDERAPVNAT</sequence>